<accession>A0A838ZQT4</accession>
<sequence length="78" mass="9223">MNKELENRRFVTLENFSNLWTAEVVKNRLLEEGIHAFILNENINYSFGPTFLEGFRLQVDQSQFLKALNIYKNSLQDL</sequence>
<dbReference type="InterPro" id="IPR011322">
    <property type="entry name" value="N-reg_PII-like_a/b"/>
</dbReference>
<organism evidence="1 2">
    <name type="scientific">Moheibacter lacus</name>
    <dbReference type="NCBI Taxonomy" id="2745851"/>
    <lineage>
        <taxon>Bacteria</taxon>
        <taxon>Pseudomonadati</taxon>
        <taxon>Bacteroidota</taxon>
        <taxon>Flavobacteriia</taxon>
        <taxon>Flavobacteriales</taxon>
        <taxon>Weeksellaceae</taxon>
        <taxon>Moheibacter</taxon>
    </lineage>
</organism>
<dbReference type="EMBL" id="JACDZE010000001">
    <property type="protein sequence ID" value="MBA5628432.1"/>
    <property type="molecule type" value="Genomic_DNA"/>
</dbReference>
<proteinExistence type="predicted"/>
<dbReference type="SUPFAM" id="SSF54913">
    <property type="entry name" value="GlnB-like"/>
    <property type="match status" value="1"/>
</dbReference>
<gene>
    <name evidence="1" type="ORF">HU137_01455</name>
</gene>
<dbReference type="AlphaFoldDB" id="A0A838ZQT4"/>
<dbReference type="Gene3D" id="3.30.70.790">
    <property type="entry name" value="UreE, C-terminal domain"/>
    <property type="match status" value="1"/>
</dbReference>
<evidence type="ECO:0000313" key="2">
    <source>
        <dbReference type="Proteomes" id="UP000552241"/>
    </source>
</evidence>
<protein>
    <submittedName>
        <fullName evidence="1">DUF2007 domain-containing protein</fullName>
    </submittedName>
</protein>
<dbReference type="RefSeq" id="WP_182042031.1">
    <property type="nucleotide sequence ID" value="NZ_JACDZE010000001.1"/>
</dbReference>
<evidence type="ECO:0000313" key="1">
    <source>
        <dbReference type="EMBL" id="MBA5628432.1"/>
    </source>
</evidence>
<keyword evidence="2" id="KW-1185">Reference proteome</keyword>
<name>A0A838ZQT4_9FLAO</name>
<dbReference type="Proteomes" id="UP000552241">
    <property type="component" value="Unassembled WGS sequence"/>
</dbReference>
<reference evidence="1 2" key="1">
    <citation type="submission" date="2020-07" db="EMBL/GenBank/DDBJ databases">
        <title>Moheibacter lacus sp. nov., a member of the family Flavobacteriaceae isolated from freshwater lake sediment.</title>
        <authorList>
            <person name="Liu Y."/>
        </authorList>
    </citation>
    <scope>NUCLEOTIDE SEQUENCE [LARGE SCALE GENOMIC DNA]</scope>
    <source>
        <strain evidence="1 2">BDHS18</strain>
    </source>
</reference>
<comment type="caution">
    <text evidence="1">The sequence shown here is derived from an EMBL/GenBank/DDBJ whole genome shotgun (WGS) entry which is preliminary data.</text>
</comment>